<feature type="domain" description="Neurotransmitter-gated ion-channel ligand-binding" evidence="7">
    <location>
        <begin position="41"/>
        <end position="197"/>
    </location>
</feature>
<dbReference type="InterPro" id="IPR006202">
    <property type="entry name" value="Neur_chan_lig-bd"/>
</dbReference>
<dbReference type="InterPro" id="IPR006201">
    <property type="entry name" value="Neur_channel"/>
</dbReference>
<dbReference type="SUPFAM" id="SSF63712">
    <property type="entry name" value="Nicotinic receptor ligand binding domain-like"/>
    <property type="match status" value="1"/>
</dbReference>
<dbReference type="InterPro" id="IPR000699">
    <property type="entry name" value="RIH_dom"/>
</dbReference>
<evidence type="ECO:0000256" key="1">
    <source>
        <dbReference type="ARBA" id="ARBA00004141"/>
    </source>
</evidence>
<feature type="domain" description="MIR" evidence="6">
    <location>
        <begin position="481"/>
        <end position="624"/>
    </location>
</feature>
<dbReference type="GO" id="GO:0016020">
    <property type="term" value="C:membrane"/>
    <property type="evidence" value="ECO:0007669"/>
    <property type="project" value="UniProtKB-SubCell"/>
</dbReference>
<dbReference type="SUPFAM" id="SSF100909">
    <property type="entry name" value="IP3 receptor type 1 binding core, domain 2"/>
    <property type="match status" value="1"/>
</dbReference>
<dbReference type="InterPro" id="IPR036734">
    <property type="entry name" value="Neur_chan_lig-bd_sf"/>
</dbReference>
<keyword evidence="2" id="KW-0677">Repeat</keyword>
<dbReference type="Proteomes" id="UP000887566">
    <property type="component" value="Unplaced"/>
</dbReference>
<accession>A0A914XA54</accession>
<dbReference type="PANTHER" id="PTHR13715">
    <property type="entry name" value="RYANODINE RECEPTOR AND IP3 RECEPTOR"/>
    <property type="match status" value="1"/>
</dbReference>
<proteinExistence type="inferred from homology"/>
<keyword evidence="9" id="KW-1185">Reference proteome</keyword>
<keyword evidence="4" id="KW-0406">Ion transport</keyword>
<dbReference type="SUPFAM" id="SSF82109">
    <property type="entry name" value="MIR domain"/>
    <property type="match status" value="2"/>
</dbReference>
<comment type="subcellular location">
    <subcellularLocation>
        <location evidence="1">Membrane</location>
        <topology evidence="1">Multi-pass membrane protein</topology>
    </subcellularLocation>
</comment>
<dbReference type="Gene3D" id="2.70.170.10">
    <property type="entry name" value="Neurotransmitter-gated ion-channel ligand-binding domain"/>
    <property type="match status" value="1"/>
</dbReference>
<protein>
    <submittedName>
        <fullName evidence="10">Uncharacterized protein</fullName>
    </submittedName>
</protein>
<dbReference type="GO" id="GO:0004888">
    <property type="term" value="F:transmembrane signaling receptor activity"/>
    <property type="evidence" value="ECO:0007669"/>
    <property type="project" value="InterPro"/>
</dbReference>
<dbReference type="Pfam" id="PF08709">
    <property type="entry name" value="Ins145_P3_rec"/>
    <property type="match status" value="1"/>
</dbReference>
<evidence type="ECO:0000259" key="7">
    <source>
        <dbReference type="Pfam" id="PF02931"/>
    </source>
</evidence>
<dbReference type="Pfam" id="PF02815">
    <property type="entry name" value="MIR"/>
    <property type="match status" value="1"/>
</dbReference>
<dbReference type="PROSITE" id="PS00236">
    <property type="entry name" value="NEUROTR_ION_CHANNEL"/>
    <property type="match status" value="1"/>
</dbReference>
<keyword evidence="4" id="KW-0732">Signal</keyword>
<keyword evidence="3" id="KW-0472">Membrane</keyword>
<feature type="signal peptide" evidence="4">
    <location>
        <begin position="1"/>
        <end position="26"/>
    </location>
</feature>
<organism evidence="9 10">
    <name type="scientific">Plectus sambesii</name>
    <dbReference type="NCBI Taxonomy" id="2011161"/>
    <lineage>
        <taxon>Eukaryota</taxon>
        <taxon>Metazoa</taxon>
        <taxon>Ecdysozoa</taxon>
        <taxon>Nematoda</taxon>
        <taxon>Chromadorea</taxon>
        <taxon>Plectida</taxon>
        <taxon>Plectina</taxon>
        <taxon>Plectoidea</taxon>
        <taxon>Plectidae</taxon>
        <taxon>Plectus</taxon>
    </lineage>
</organism>
<dbReference type="InterPro" id="IPR018000">
    <property type="entry name" value="Neurotransmitter_ion_chnl_CS"/>
</dbReference>
<dbReference type="Pfam" id="PF02931">
    <property type="entry name" value="Neur_chan_LBD"/>
    <property type="match status" value="1"/>
</dbReference>
<sequence>MLRRSVAALPIVVFALLLQNNSVTTAQEITLVINRTLNTAKLREYLMKGYNPSAVPLDNDGRGINVTVYMWPYDILDVAAGAVKISGWFDMRWKDPYLQWDPNQFGGINEMFIARNQIWLPEIDIFYSKDGTGVADRCKDCPVRVTNEGQVLRGYYFSYSFPCHMNVKYFPFDRHNCTLELANWHLDQRTMDLAQPRLATVVSALLSDRRAAKRYAFDHDDWSRDDYSLSSSLYPNRRMAVSDDDLCIGDVVGLYSEHARGYVFSFQSPNAHNEVAIGRCQTPYTPNIDCPHSIQFQIHAQNRYQAYKRLQIISERLAVDPSNAHLKAQVAQAKKFADTETADNEVEQCRQRGKPVYYGQIIQLRHAFTGKFIHVNTSQTSWCESSNLLVELLHKNSSRAQFKVLPRYKVKSEGDVVQIGDSIVLESVKSHGQYLHCSIVSYNETFVYHDCHELNLSVIQSGFSVHRSRNATDRHQNDTIMGCSIVQLFHKEMEGYVAAEGVFGDRMLENVHMRVRPITTANHKSLLPPTSAITCWSIEKETEVMTSTPIRWEENIRLQHLTTRRYMMVTADLKVGLSDSRDDPHTVFRFFPVSRLRSQTVRQKSFLRIQHVLTGAWIRGNRDEPYTRIEAPKKDEQTHFESVQWSRSTLRQLSGCAQMMYDDAFTIMLLDKSTLVNMVYIAGMVPFLQQLAREFKCNDECPPRRTHRTMSALLELKEFMLEFGVPIKSRQKLLRNFKIVDILVNLLKSGQNTRPTAFVQKVHAECYDILQVYLQGLSPKNELYLAKHIEFFQHQLLQGGDVGLSATYMLMELLKDNRCIIDHISHAHIDFFIELIAKKKNYRYLELLSVLCIAKGGTLPDNQTYIAKKWLDENLRRNLNVVDWLAMGEDIGRDRGELYISHNLKSSWQPLAHFIAQVALLRSYIW</sequence>
<dbReference type="Gene3D" id="1.25.10.30">
    <property type="entry name" value="IP3 receptor type 1 binding core, RIH domain"/>
    <property type="match status" value="1"/>
</dbReference>
<dbReference type="CDD" id="cd18989">
    <property type="entry name" value="LGIC_ECD_cation"/>
    <property type="match status" value="1"/>
</dbReference>
<dbReference type="AlphaFoldDB" id="A0A914XA54"/>
<dbReference type="InterPro" id="IPR035910">
    <property type="entry name" value="RyR/IP3R_RIH_dom_sf"/>
</dbReference>
<name>A0A914XA54_9BILA</name>
<dbReference type="GO" id="GO:0005262">
    <property type="term" value="F:calcium channel activity"/>
    <property type="evidence" value="ECO:0007669"/>
    <property type="project" value="InterPro"/>
</dbReference>
<dbReference type="WBParaSite" id="PSAMB.scaffold6698size8953.g29038.t1">
    <property type="protein sequence ID" value="PSAMB.scaffold6698size8953.g29038.t1"/>
    <property type="gene ID" value="PSAMB.scaffold6698size8953.g29038"/>
</dbReference>
<dbReference type="InterPro" id="IPR016093">
    <property type="entry name" value="MIR_motif"/>
</dbReference>
<evidence type="ECO:0000313" key="9">
    <source>
        <dbReference type="Proteomes" id="UP000887566"/>
    </source>
</evidence>
<dbReference type="PANTHER" id="PTHR13715:SF99">
    <property type="entry name" value="INOSITOL 1,4,5-TRISPHOSPHATE RECEPTOR-LIKE PROTEIN A"/>
    <property type="match status" value="1"/>
</dbReference>
<feature type="domain" description="Inositol 1,4,5-trisphosphate/ryanodine receptor" evidence="8">
    <location>
        <begin position="286"/>
        <end position="463"/>
    </location>
</feature>
<evidence type="ECO:0000256" key="2">
    <source>
        <dbReference type="ARBA" id="ARBA00022737"/>
    </source>
</evidence>
<dbReference type="InterPro" id="IPR036300">
    <property type="entry name" value="MIR_dom_sf"/>
</dbReference>
<reference evidence="10" key="1">
    <citation type="submission" date="2022-11" db="UniProtKB">
        <authorList>
            <consortium name="WormBaseParasite"/>
        </authorList>
    </citation>
    <scope>IDENTIFICATION</scope>
</reference>
<dbReference type="PRINTS" id="PR00252">
    <property type="entry name" value="NRIONCHANNEL"/>
</dbReference>
<evidence type="ECO:0000259" key="8">
    <source>
        <dbReference type="Pfam" id="PF08709"/>
    </source>
</evidence>
<keyword evidence="4" id="KW-0407">Ion channel</keyword>
<dbReference type="Gene3D" id="2.80.10.50">
    <property type="match status" value="2"/>
</dbReference>
<dbReference type="InterPro" id="IPR015925">
    <property type="entry name" value="Ryanodine_IP3_receptor"/>
</dbReference>
<dbReference type="GO" id="GO:0005230">
    <property type="term" value="F:extracellular ligand-gated monoatomic ion channel activity"/>
    <property type="evidence" value="ECO:0007669"/>
    <property type="project" value="InterPro"/>
</dbReference>
<evidence type="ECO:0000256" key="4">
    <source>
        <dbReference type="RuleBase" id="RU000687"/>
    </source>
</evidence>
<dbReference type="InterPro" id="IPR014821">
    <property type="entry name" value="Ins145_P3_rcpt"/>
</dbReference>
<dbReference type="CDD" id="cd23280">
    <property type="entry name" value="beta-trefoil_MIR_itr-1-like"/>
    <property type="match status" value="1"/>
</dbReference>
<evidence type="ECO:0000259" key="6">
    <source>
        <dbReference type="Pfam" id="PF02815"/>
    </source>
</evidence>
<dbReference type="Pfam" id="PF01365">
    <property type="entry name" value="RYDR_ITPR"/>
    <property type="match status" value="1"/>
</dbReference>
<evidence type="ECO:0000256" key="3">
    <source>
        <dbReference type="ARBA" id="ARBA00023136"/>
    </source>
</evidence>
<comment type="similarity">
    <text evidence="4">Belongs to the ligand-gated ion channel (TC 1.A.9) family.</text>
</comment>
<feature type="domain" description="RIH" evidence="5">
    <location>
        <begin position="724"/>
        <end position="872"/>
    </location>
</feature>
<feature type="chain" id="PRO_5038154436" evidence="4">
    <location>
        <begin position="27"/>
        <end position="926"/>
    </location>
</feature>
<keyword evidence="4" id="KW-0813">Transport</keyword>
<evidence type="ECO:0000259" key="5">
    <source>
        <dbReference type="Pfam" id="PF01365"/>
    </source>
</evidence>
<evidence type="ECO:0000313" key="10">
    <source>
        <dbReference type="WBParaSite" id="PSAMB.scaffold6698size8953.g29038.t1"/>
    </source>
</evidence>